<feature type="compositionally biased region" description="Basic residues" evidence="5">
    <location>
        <begin position="429"/>
        <end position="438"/>
    </location>
</feature>
<proteinExistence type="inferred from homology"/>
<reference evidence="7" key="1">
    <citation type="submission" date="2010-08" db="EMBL/GenBank/DDBJ databases">
        <authorList>
            <consortium name="Caenorhabditis japonica Sequencing Consortium"/>
            <person name="Wilson R.K."/>
        </authorList>
    </citation>
    <scope>NUCLEOTIDE SEQUENCE [LARGE SCALE GENOMIC DNA]</scope>
    <source>
        <strain evidence="7">DF5081</strain>
    </source>
</reference>
<dbReference type="Pfam" id="PF02996">
    <property type="entry name" value="Prefoldin"/>
    <property type="match status" value="1"/>
</dbReference>
<dbReference type="PANTHER" id="PTHR15111">
    <property type="entry name" value="RNA POLYMERASE II SUBUNIT 5-MEDIATING PROTEIN NNX3"/>
    <property type="match status" value="1"/>
</dbReference>
<dbReference type="GO" id="GO:0000122">
    <property type="term" value="P:negative regulation of transcription by RNA polymerase II"/>
    <property type="evidence" value="ECO:0007669"/>
    <property type="project" value="TreeGrafter"/>
</dbReference>
<keyword evidence="7" id="KW-1185">Reference proteome</keyword>
<comment type="similarity">
    <text evidence="4">Belongs to the RNA polymerase II subunit 5-mediating protein family.</text>
</comment>
<feature type="compositionally biased region" description="Acidic residues" evidence="5">
    <location>
        <begin position="266"/>
        <end position="288"/>
    </location>
</feature>
<evidence type="ECO:0000256" key="1">
    <source>
        <dbReference type="ARBA" id="ARBA00004123"/>
    </source>
</evidence>
<dbReference type="AlphaFoldDB" id="A0A8R1DM23"/>
<dbReference type="InterPro" id="IPR052255">
    <property type="entry name" value="RNA_pol_II_subunit5-mediator"/>
</dbReference>
<evidence type="ECO:0000256" key="2">
    <source>
        <dbReference type="ARBA" id="ARBA00011695"/>
    </source>
</evidence>
<organism evidence="6 7">
    <name type="scientific">Caenorhabditis japonica</name>
    <dbReference type="NCBI Taxonomy" id="281687"/>
    <lineage>
        <taxon>Eukaryota</taxon>
        <taxon>Metazoa</taxon>
        <taxon>Ecdysozoa</taxon>
        <taxon>Nematoda</taxon>
        <taxon>Chromadorea</taxon>
        <taxon>Rhabditida</taxon>
        <taxon>Rhabditina</taxon>
        <taxon>Rhabditomorpha</taxon>
        <taxon>Rhabditoidea</taxon>
        <taxon>Rhabditidae</taxon>
        <taxon>Peloderinae</taxon>
        <taxon>Caenorhabditis</taxon>
    </lineage>
</organism>
<name>A0A8R1DM23_CAEJA</name>
<dbReference type="Gene3D" id="1.10.287.370">
    <property type="match status" value="1"/>
</dbReference>
<evidence type="ECO:0000256" key="3">
    <source>
        <dbReference type="ARBA" id="ARBA00023242"/>
    </source>
</evidence>
<reference evidence="6" key="2">
    <citation type="submission" date="2022-06" db="UniProtKB">
        <authorList>
            <consortium name="EnsemblMetazoa"/>
        </authorList>
    </citation>
    <scope>IDENTIFICATION</scope>
    <source>
        <strain evidence="6">DF5081</strain>
    </source>
</reference>
<feature type="region of interest" description="Disordered" evidence="5">
    <location>
        <begin position="266"/>
        <end position="308"/>
    </location>
</feature>
<sequence length="438" mass="50247">MSKIKPDDELSKKMSNLYVAECNAVKARLEVETECQRLLAEDYEKTMAKIEEYSKKLEAPILAKISDAGYFCDSHVVRTNQVTMAMGGEYFAECSLHTARKIVARRVAEARKSHEDGKESIKMVSEKIKFCEENFSALESGEEGQTEIVEMYDEEAEKLFYEKRKLRKEGKKIGIDAAEAKPADVEHEKMMERLEELEELEEHEHVHSLDAPVPKPFELPADELVELEELEELDEEDLEIVNERLLAQPGVSREEMEKLLQYLDACDEESEEDEEEEEEEEEEREENDENKVVELDSDDYASDEEKGVKIEEKKTVQKVTVVETNETTIKKKTKKTLRFAKQLEHVKTFLKSDTVQVKREDSPPETTKSILVSKTPTPVDRTVLEPEQKELQAMSTVSFPGEIVEKNPYVCLPSTSKDPAPVITEPKISKFRASRSRN</sequence>
<dbReference type="GO" id="GO:0019212">
    <property type="term" value="F:phosphatase inhibitor activity"/>
    <property type="evidence" value="ECO:0007669"/>
    <property type="project" value="TreeGrafter"/>
</dbReference>
<dbReference type="GO" id="GO:0005634">
    <property type="term" value="C:nucleus"/>
    <property type="evidence" value="ECO:0007669"/>
    <property type="project" value="UniProtKB-SubCell"/>
</dbReference>
<comment type="subunit">
    <text evidence="2">Heterohexamer of two PFD-alpha type and four PFD-beta type subunits.</text>
</comment>
<protein>
    <submittedName>
        <fullName evidence="6">Uncharacterized protein</fullName>
    </submittedName>
</protein>
<dbReference type="InterPro" id="IPR004127">
    <property type="entry name" value="Prefoldin_subunit_alpha"/>
</dbReference>
<keyword evidence="3" id="KW-0539">Nucleus</keyword>
<evidence type="ECO:0000256" key="5">
    <source>
        <dbReference type="SAM" id="MobiDB-lite"/>
    </source>
</evidence>
<evidence type="ECO:0000313" key="6">
    <source>
        <dbReference type="EnsemblMetazoa" id="CJA05575.1"/>
    </source>
</evidence>
<comment type="subcellular location">
    <subcellularLocation>
        <location evidence="1">Nucleus</location>
    </subcellularLocation>
</comment>
<evidence type="ECO:0000256" key="4">
    <source>
        <dbReference type="ARBA" id="ARBA00038295"/>
    </source>
</evidence>
<dbReference type="EnsemblMetazoa" id="CJA05575.1">
    <property type="protein sequence ID" value="CJA05575.1"/>
    <property type="gene ID" value="WBGene00124779"/>
</dbReference>
<dbReference type="GO" id="GO:0003682">
    <property type="term" value="F:chromatin binding"/>
    <property type="evidence" value="ECO:0007669"/>
    <property type="project" value="TreeGrafter"/>
</dbReference>
<dbReference type="Proteomes" id="UP000005237">
    <property type="component" value="Unassembled WGS sequence"/>
</dbReference>
<dbReference type="SUPFAM" id="SSF46579">
    <property type="entry name" value="Prefoldin"/>
    <property type="match status" value="1"/>
</dbReference>
<feature type="region of interest" description="Disordered" evidence="5">
    <location>
        <begin position="414"/>
        <end position="438"/>
    </location>
</feature>
<accession>A0A8R1DM23</accession>
<feature type="region of interest" description="Disordered" evidence="5">
    <location>
        <begin position="355"/>
        <end position="379"/>
    </location>
</feature>
<dbReference type="InterPro" id="IPR009053">
    <property type="entry name" value="Prefoldin"/>
</dbReference>
<dbReference type="PANTHER" id="PTHR15111:SF0">
    <property type="entry name" value="UNCONVENTIONAL PREFOLDIN RPB5 INTERACTOR 1"/>
    <property type="match status" value="1"/>
</dbReference>
<dbReference type="GO" id="GO:0003714">
    <property type="term" value="F:transcription corepressor activity"/>
    <property type="evidence" value="ECO:0007669"/>
    <property type="project" value="TreeGrafter"/>
</dbReference>
<evidence type="ECO:0000313" key="7">
    <source>
        <dbReference type="Proteomes" id="UP000005237"/>
    </source>
</evidence>
<feature type="compositionally biased region" description="Polar residues" evidence="5">
    <location>
        <begin position="364"/>
        <end position="376"/>
    </location>
</feature>